<gene>
    <name evidence="2" type="ORF">P7K49_028855</name>
</gene>
<organism evidence="2 3">
    <name type="scientific">Saguinus oedipus</name>
    <name type="common">Cotton-top tamarin</name>
    <name type="synonym">Oedipomidas oedipus</name>
    <dbReference type="NCBI Taxonomy" id="9490"/>
    <lineage>
        <taxon>Eukaryota</taxon>
        <taxon>Metazoa</taxon>
        <taxon>Chordata</taxon>
        <taxon>Craniata</taxon>
        <taxon>Vertebrata</taxon>
        <taxon>Euteleostomi</taxon>
        <taxon>Mammalia</taxon>
        <taxon>Eutheria</taxon>
        <taxon>Euarchontoglires</taxon>
        <taxon>Primates</taxon>
        <taxon>Haplorrhini</taxon>
        <taxon>Platyrrhini</taxon>
        <taxon>Cebidae</taxon>
        <taxon>Callitrichinae</taxon>
        <taxon>Saguinus</taxon>
    </lineage>
</organism>
<proteinExistence type="predicted"/>
<keyword evidence="3" id="KW-1185">Reference proteome</keyword>
<keyword evidence="1" id="KW-0472">Membrane</keyword>
<reference evidence="2 3" key="1">
    <citation type="submission" date="2023-05" db="EMBL/GenBank/DDBJ databases">
        <title>B98-5 Cell Line De Novo Hybrid Assembly: An Optical Mapping Approach.</title>
        <authorList>
            <person name="Kananen K."/>
            <person name="Auerbach J.A."/>
            <person name="Kautto E."/>
            <person name="Blachly J.S."/>
        </authorList>
    </citation>
    <scope>NUCLEOTIDE SEQUENCE [LARGE SCALE GENOMIC DNA]</scope>
    <source>
        <strain evidence="2">B95-8</strain>
        <tissue evidence="2">Cell line</tissue>
    </source>
</reference>
<name>A0ABQ9U5J8_SAGOE</name>
<accession>A0ABQ9U5J8</accession>
<evidence type="ECO:0000313" key="2">
    <source>
        <dbReference type="EMBL" id="KAK2092327.1"/>
    </source>
</evidence>
<evidence type="ECO:0000313" key="3">
    <source>
        <dbReference type="Proteomes" id="UP001266305"/>
    </source>
</evidence>
<feature type="transmembrane region" description="Helical" evidence="1">
    <location>
        <begin position="218"/>
        <end position="237"/>
    </location>
</feature>
<protein>
    <submittedName>
        <fullName evidence="2">Uncharacterized protein</fullName>
    </submittedName>
</protein>
<evidence type="ECO:0000256" key="1">
    <source>
        <dbReference type="SAM" id="Phobius"/>
    </source>
</evidence>
<keyword evidence="1" id="KW-1133">Transmembrane helix</keyword>
<keyword evidence="1" id="KW-0812">Transmembrane</keyword>
<dbReference type="Proteomes" id="UP001266305">
    <property type="component" value="Unassembled WGS sequence"/>
</dbReference>
<sequence length="344" mass="37669">MAKLGGSVNELKVNLQSPLLSLHQQELVKGQHSILGSHDTAFQRNKVIGHFIIIDKATQRVDALVKQVIVSGGIVLDELAILDNVALANLKDLLVDFSAVMVAFLPSMCHTEGHMGGMPCPNTGHLAQVLVGPAVLLLSVSMTGIPFVAFALGHPDDVDHLVLPKLLVHRYLLLQPLVDPVHLLSHVASVHLDLQQMGRLLVQRKQEHLGTGNDVDDLAGLLQLLLAILILPFLTVLGEGLPFRFMPVLIEMPLALITDVLSKDGLEGPEASRGFHVAHNDHNYHGWRLHSGHSLHLLLVHLGSWPFDFLHDVGHARKAVRWTGLEGSSLEKLFTFLQCLLLCF</sequence>
<comment type="caution">
    <text evidence="2">The sequence shown here is derived from an EMBL/GenBank/DDBJ whole genome shotgun (WGS) entry which is preliminary data.</text>
</comment>
<dbReference type="EMBL" id="JASSZA010000015">
    <property type="protein sequence ID" value="KAK2092327.1"/>
    <property type="molecule type" value="Genomic_DNA"/>
</dbReference>
<feature type="transmembrane region" description="Helical" evidence="1">
    <location>
        <begin position="129"/>
        <end position="152"/>
    </location>
</feature>